<dbReference type="InParanoid" id="G5BI28"/>
<feature type="region of interest" description="Disordered" evidence="1">
    <location>
        <begin position="16"/>
        <end position="150"/>
    </location>
</feature>
<feature type="compositionally biased region" description="Acidic residues" evidence="1">
    <location>
        <begin position="37"/>
        <end position="50"/>
    </location>
</feature>
<dbReference type="EMBL" id="JH170409">
    <property type="protein sequence ID" value="EHB08939.1"/>
    <property type="molecule type" value="Genomic_DNA"/>
</dbReference>
<feature type="compositionally biased region" description="Basic and acidic residues" evidence="1">
    <location>
        <begin position="93"/>
        <end position="105"/>
    </location>
</feature>
<reference evidence="2 3" key="1">
    <citation type="journal article" date="2011" name="Nature">
        <title>Genome sequencing reveals insights into physiology and longevity of the naked mole rat.</title>
        <authorList>
            <person name="Kim E.B."/>
            <person name="Fang X."/>
            <person name="Fushan A.A."/>
            <person name="Huang Z."/>
            <person name="Lobanov A.V."/>
            <person name="Han L."/>
            <person name="Marino S.M."/>
            <person name="Sun X."/>
            <person name="Turanov A.A."/>
            <person name="Yang P."/>
            <person name="Yim S.H."/>
            <person name="Zhao X."/>
            <person name="Kasaikina M.V."/>
            <person name="Stoletzki N."/>
            <person name="Peng C."/>
            <person name="Polak P."/>
            <person name="Xiong Z."/>
            <person name="Kiezun A."/>
            <person name="Zhu Y."/>
            <person name="Chen Y."/>
            <person name="Kryukov G.V."/>
            <person name="Zhang Q."/>
            <person name="Peshkin L."/>
            <person name="Yang L."/>
            <person name="Bronson R.T."/>
            <person name="Buffenstein R."/>
            <person name="Wang B."/>
            <person name="Han C."/>
            <person name="Li Q."/>
            <person name="Chen L."/>
            <person name="Zhao W."/>
            <person name="Sunyaev S.R."/>
            <person name="Park T.J."/>
            <person name="Zhang G."/>
            <person name="Wang J."/>
            <person name="Gladyshev V.N."/>
        </authorList>
    </citation>
    <scope>NUCLEOTIDE SEQUENCE [LARGE SCALE GENOMIC DNA]</scope>
</reference>
<sequence>MGRLYLNQNLTSQGLVSQKENARNRSLNHLRTKKDQESDEEEEEEEEDEPLGATTRSTTRSEAQKKHHSELSARATSKLGGPETVSPRNRQKLAKEKLPTNEKVSESPPLGRLKTQLSSSTKRKREVSPPGARTQGQQRVEEGPVKKAKR</sequence>
<feature type="compositionally biased region" description="Polar residues" evidence="1">
    <location>
        <begin position="16"/>
        <end position="25"/>
    </location>
</feature>
<dbReference type="AlphaFoldDB" id="G5BI28"/>
<accession>G5BI28</accession>
<evidence type="ECO:0000313" key="2">
    <source>
        <dbReference type="EMBL" id="EHB08939.1"/>
    </source>
</evidence>
<dbReference type="Proteomes" id="UP000006813">
    <property type="component" value="Unassembled WGS sequence"/>
</dbReference>
<evidence type="ECO:0000313" key="3">
    <source>
        <dbReference type="Proteomes" id="UP000006813"/>
    </source>
</evidence>
<dbReference type="InterPro" id="IPR043244">
    <property type="entry name" value="BOD1L1"/>
</dbReference>
<feature type="compositionally biased region" description="Basic and acidic residues" evidence="1">
    <location>
        <begin position="139"/>
        <end position="150"/>
    </location>
</feature>
<protein>
    <submittedName>
        <fullName evidence="2">Biorientation of chromosomes in cell division protein 1-like protein</fullName>
    </submittedName>
</protein>
<keyword evidence="2" id="KW-0131">Cell cycle</keyword>
<keyword evidence="2" id="KW-0132">Cell division</keyword>
<dbReference type="PANTHER" id="PTHR47391:SF1">
    <property type="entry name" value="BIORIENTATION OF CHROMOSOMES IN CELL DIVISION 1 LIKE 1"/>
    <property type="match status" value="1"/>
</dbReference>
<dbReference type="GO" id="GO:0051301">
    <property type="term" value="P:cell division"/>
    <property type="evidence" value="ECO:0007669"/>
    <property type="project" value="UniProtKB-KW"/>
</dbReference>
<proteinExistence type="predicted"/>
<gene>
    <name evidence="2" type="ORF">GW7_03873</name>
</gene>
<organism evidence="2 3">
    <name type="scientific">Heterocephalus glaber</name>
    <name type="common">Naked mole rat</name>
    <dbReference type="NCBI Taxonomy" id="10181"/>
    <lineage>
        <taxon>Eukaryota</taxon>
        <taxon>Metazoa</taxon>
        <taxon>Chordata</taxon>
        <taxon>Craniata</taxon>
        <taxon>Vertebrata</taxon>
        <taxon>Euteleostomi</taxon>
        <taxon>Mammalia</taxon>
        <taxon>Eutheria</taxon>
        <taxon>Euarchontoglires</taxon>
        <taxon>Glires</taxon>
        <taxon>Rodentia</taxon>
        <taxon>Hystricomorpha</taxon>
        <taxon>Bathyergidae</taxon>
        <taxon>Heterocephalus</taxon>
    </lineage>
</organism>
<dbReference type="STRING" id="10181.G5BI28"/>
<dbReference type="PANTHER" id="PTHR47391">
    <property type="entry name" value="BIORIENTATION OF CHROMOSOMES IN CELL DIVISION 1 LIKE 1"/>
    <property type="match status" value="1"/>
</dbReference>
<name>G5BI28_HETGA</name>
<evidence type="ECO:0000256" key="1">
    <source>
        <dbReference type="SAM" id="MobiDB-lite"/>
    </source>
</evidence>